<dbReference type="InParanoid" id="G4YJB6"/>
<reference evidence="1 2" key="1">
    <citation type="journal article" date="2006" name="Science">
        <title>Phytophthora genome sequences uncover evolutionary origins and mechanisms of pathogenesis.</title>
        <authorList>
            <person name="Tyler B.M."/>
            <person name="Tripathy S."/>
            <person name="Zhang X."/>
            <person name="Dehal P."/>
            <person name="Jiang R.H."/>
            <person name="Aerts A."/>
            <person name="Arredondo F.D."/>
            <person name="Baxter L."/>
            <person name="Bensasson D."/>
            <person name="Beynon J.L."/>
            <person name="Chapman J."/>
            <person name="Damasceno C.M."/>
            <person name="Dorrance A.E."/>
            <person name="Dou D."/>
            <person name="Dickerman A.W."/>
            <person name="Dubchak I.L."/>
            <person name="Garbelotto M."/>
            <person name="Gijzen M."/>
            <person name="Gordon S.G."/>
            <person name="Govers F."/>
            <person name="Grunwald N.J."/>
            <person name="Huang W."/>
            <person name="Ivors K.L."/>
            <person name="Jones R.W."/>
            <person name="Kamoun S."/>
            <person name="Krampis K."/>
            <person name="Lamour K.H."/>
            <person name="Lee M.K."/>
            <person name="McDonald W.H."/>
            <person name="Medina M."/>
            <person name="Meijer H.J."/>
            <person name="Nordberg E.K."/>
            <person name="Maclean D.J."/>
            <person name="Ospina-Giraldo M.D."/>
            <person name="Morris P.F."/>
            <person name="Phuntumart V."/>
            <person name="Putnam N.H."/>
            <person name="Rash S."/>
            <person name="Rose J.K."/>
            <person name="Sakihama Y."/>
            <person name="Salamov A.A."/>
            <person name="Savidor A."/>
            <person name="Scheuring C.F."/>
            <person name="Smith B.M."/>
            <person name="Sobral B.W."/>
            <person name="Terry A."/>
            <person name="Torto-Alalibo T.A."/>
            <person name="Win J."/>
            <person name="Xu Z."/>
            <person name="Zhang H."/>
            <person name="Grigoriev I.V."/>
            <person name="Rokhsar D.S."/>
            <person name="Boore J.L."/>
        </authorList>
    </citation>
    <scope>NUCLEOTIDE SEQUENCE [LARGE SCALE GENOMIC DNA]</scope>
    <source>
        <strain evidence="1 2">P6497</strain>
    </source>
</reference>
<feature type="non-terminal residue" evidence="1">
    <location>
        <position position="1"/>
    </location>
</feature>
<proteinExistence type="predicted"/>
<dbReference type="AlphaFoldDB" id="G4YJB6"/>
<sequence>RSEKLPPLIKRFDNKFGRLFQYNVWIFKDRSPEWVKENFPRFFKSYEEFWENRMVPGGKYH</sequence>
<keyword evidence="2" id="KW-1185">Reference proteome</keyword>
<dbReference type="RefSeq" id="XP_009516988.1">
    <property type="nucleotide sequence ID" value="XM_009518693.1"/>
</dbReference>
<protein>
    <submittedName>
        <fullName evidence="1">Uncharacterized protein</fullName>
    </submittedName>
</protein>
<dbReference type="Proteomes" id="UP000002640">
    <property type="component" value="Unassembled WGS sequence"/>
</dbReference>
<name>G4YJB6_PHYSP</name>
<evidence type="ECO:0000313" key="1">
    <source>
        <dbReference type="EMBL" id="EGZ29713.1"/>
    </source>
</evidence>
<organism evidence="1 2">
    <name type="scientific">Phytophthora sojae (strain P6497)</name>
    <name type="common">Soybean stem and root rot agent</name>
    <name type="synonym">Phytophthora megasperma f. sp. glycines</name>
    <dbReference type="NCBI Taxonomy" id="1094619"/>
    <lineage>
        <taxon>Eukaryota</taxon>
        <taxon>Sar</taxon>
        <taxon>Stramenopiles</taxon>
        <taxon>Oomycota</taxon>
        <taxon>Peronosporomycetes</taxon>
        <taxon>Peronosporales</taxon>
        <taxon>Peronosporaceae</taxon>
        <taxon>Phytophthora</taxon>
    </lineage>
</organism>
<accession>G4YJB6</accession>
<dbReference type="KEGG" id="psoj:PHYSODRAFT_476092"/>
<gene>
    <name evidence="1" type="ORF">PHYSODRAFT_476092</name>
</gene>
<evidence type="ECO:0000313" key="2">
    <source>
        <dbReference type="Proteomes" id="UP000002640"/>
    </source>
</evidence>
<dbReference type="EMBL" id="JH159151">
    <property type="protein sequence ID" value="EGZ29713.1"/>
    <property type="molecule type" value="Genomic_DNA"/>
</dbReference>
<dbReference type="GeneID" id="20654698"/>